<sequence length="488" mass="55845">MGFTLLHSGQPSAKRLLKRLEMCKGTDSIQQVANDDIVIRWGNFQFEREFHLELNPRLAIANTQNRLHMLRMLQRSGIRCPIDSDSNTLKNPTMVRQYRVPIFDLKPLTCFRSDGKDIWLNKRITQVQDSFQEVSPDHDAVTAKVCLYAARAIHTLGLDFGLVSIGTNARGWMYVLDVTPNPILKGRMLDVFSKAIRSYIADDAQAPNAYQSFLIGTDLEFMLRNQQGKMVLASKYFPRKGIVGCDARSIQRDGKRYPLAELRPAPEKKPLDLFENLYHAMMEAKRLINRKGVAWLAGSMPFHGYPIGGHIHFSGIPFSSQIAKALDTYLAIPVMLIEDPQSSTRRRPRYGFLGDIRHKDHGGFEYRTPGSWIVNPDIAKAVICLAYLVAQYHRQLAYNPFVDADVQQAFYASNKLYFRPIFERVWSELSQLPNFGDYKQQLQIIADMVRQEECWNESEDIKRNWRISSAVPTSITNANRKSLARRLG</sequence>
<dbReference type="Proteomes" id="UP000830167">
    <property type="component" value="Chromosome"/>
</dbReference>
<protein>
    <recommendedName>
        <fullName evidence="3">Phage phiEco32-like COOH-NH2 ligase-type 2</fullName>
    </recommendedName>
</protein>
<name>A0ABY4CJ18_9BACL</name>
<dbReference type="EMBL" id="CP089291">
    <property type="protein sequence ID" value="UOF89431.1"/>
    <property type="molecule type" value="Genomic_DNA"/>
</dbReference>
<evidence type="ECO:0008006" key="3">
    <source>
        <dbReference type="Google" id="ProtNLM"/>
    </source>
</evidence>
<dbReference type="InterPro" id="IPR025681">
    <property type="entry name" value="COOH-NH2_lig"/>
</dbReference>
<evidence type="ECO:0000313" key="2">
    <source>
        <dbReference type="Proteomes" id="UP000830167"/>
    </source>
</evidence>
<gene>
    <name evidence="1" type="ORF">LSG31_16215</name>
</gene>
<organism evidence="1 2">
    <name type="scientific">Fodinisporobacter ferrooxydans</name>
    <dbReference type="NCBI Taxonomy" id="2901836"/>
    <lineage>
        <taxon>Bacteria</taxon>
        <taxon>Bacillati</taxon>
        <taxon>Bacillota</taxon>
        <taxon>Bacilli</taxon>
        <taxon>Bacillales</taxon>
        <taxon>Alicyclobacillaceae</taxon>
        <taxon>Fodinisporobacter</taxon>
    </lineage>
</organism>
<accession>A0ABY4CJ18</accession>
<reference evidence="1" key="1">
    <citation type="submission" date="2021-12" db="EMBL/GenBank/DDBJ databases">
        <title>Alicyclobacillaceae gen. nov., sp. nov., isolated from chalcocite enrichment system.</title>
        <authorList>
            <person name="Jiang Z."/>
        </authorList>
    </citation>
    <scope>NUCLEOTIDE SEQUENCE</scope>
    <source>
        <strain evidence="1">MYW30-H2</strain>
    </source>
</reference>
<evidence type="ECO:0000313" key="1">
    <source>
        <dbReference type="EMBL" id="UOF89431.1"/>
    </source>
</evidence>
<keyword evidence="2" id="KW-1185">Reference proteome</keyword>
<proteinExistence type="predicted"/>
<dbReference type="RefSeq" id="WP_347436119.1">
    <property type="nucleotide sequence ID" value="NZ_CP089291.1"/>
</dbReference>
<dbReference type="Pfam" id="PF14395">
    <property type="entry name" value="COOH-NH2_lig"/>
    <property type="match status" value="1"/>
</dbReference>